<feature type="compositionally biased region" description="Acidic residues" evidence="1">
    <location>
        <begin position="66"/>
        <end position="94"/>
    </location>
</feature>
<reference evidence="2 3" key="1">
    <citation type="submission" date="2021-02" db="EMBL/GenBank/DDBJ databases">
        <title>Pan-genome distribution and transcriptional activeness of fungal secondary metabolism genes in Aspergillus section Fumigati.</title>
        <authorList>
            <person name="Takahashi H."/>
            <person name="Umemura M."/>
            <person name="Ninomiya A."/>
            <person name="Kusuya Y."/>
            <person name="Urayama S."/>
            <person name="Shimizu M."/>
            <person name="Watanabe A."/>
            <person name="Kamei K."/>
            <person name="Yaguchi T."/>
            <person name="Hagiwara D."/>
        </authorList>
    </citation>
    <scope>NUCLEOTIDE SEQUENCE [LARGE SCALE GENOMIC DNA]</scope>
    <source>
        <strain evidence="2 3">IFM 47045</strain>
    </source>
</reference>
<accession>A0A9P3F5S2</accession>
<dbReference type="AlphaFoldDB" id="A0A9P3F5S2"/>
<dbReference type="RefSeq" id="XP_043125492.1">
    <property type="nucleotide sequence ID" value="XM_043269557.1"/>
</dbReference>
<dbReference type="Proteomes" id="UP000710440">
    <property type="component" value="Unassembled WGS sequence"/>
</dbReference>
<dbReference type="GeneID" id="66934337"/>
<dbReference type="OrthoDB" id="2279190at2759"/>
<dbReference type="EMBL" id="BOPL01000004">
    <property type="protein sequence ID" value="GIK02306.1"/>
    <property type="molecule type" value="Genomic_DNA"/>
</dbReference>
<protein>
    <submittedName>
        <fullName evidence="2">Uncharacterized protein</fullName>
    </submittedName>
</protein>
<evidence type="ECO:0000256" key="1">
    <source>
        <dbReference type="SAM" id="MobiDB-lite"/>
    </source>
</evidence>
<evidence type="ECO:0000313" key="3">
    <source>
        <dbReference type="Proteomes" id="UP000710440"/>
    </source>
</evidence>
<comment type="caution">
    <text evidence="2">The sequence shown here is derived from an EMBL/GenBank/DDBJ whole genome shotgun (WGS) entry which is preliminary data.</text>
</comment>
<organism evidence="2 3">
    <name type="scientific">Aspergillus viridinutans</name>
    <dbReference type="NCBI Taxonomy" id="75553"/>
    <lineage>
        <taxon>Eukaryota</taxon>
        <taxon>Fungi</taxon>
        <taxon>Dikarya</taxon>
        <taxon>Ascomycota</taxon>
        <taxon>Pezizomycotina</taxon>
        <taxon>Eurotiomycetes</taxon>
        <taxon>Eurotiomycetidae</taxon>
        <taxon>Eurotiales</taxon>
        <taxon>Aspergillaceae</taxon>
        <taxon>Aspergillus</taxon>
        <taxon>Aspergillus subgen. Fumigati</taxon>
    </lineage>
</organism>
<proteinExistence type="predicted"/>
<feature type="region of interest" description="Disordered" evidence="1">
    <location>
        <begin position="1"/>
        <end position="135"/>
    </location>
</feature>
<sequence>MATAEKTKEQQKQPTLQQDDYSDDYSDEDYETDDYEVSGDEAEDPKAQAKRRQRQQQQQSRKQDAVEEADDDEDYSDEDDFYSDEYDDDDEDYDNQVASGKAMQPYQPAGGNQSLSQNGSMNVVPQEKQGSSLDDEEGMKLKLELNLEIEVELKAHIHGDLTLALMYVPPLPPPYDLLSFAQFEQELTLDAVRNCPCRDSSQLYCPVILMNHDDPSRLNSFTLSCCQ</sequence>
<evidence type="ECO:0000313" key="2">
    <source>
        <dbReference type="EMBL" id="GIK02306.1"/>
    </source>
</evidence>
<feature type="compositionally biased region" description="Polar residues" evidence="1">
    <location>
        <begin position="110"/>
        <end position="132"/>
    </location>
</feature>
<gene>
    <name evidence="2" type="ORF">Aspvir_006355</name>
</gene>
<dbReference type="PANTHER" id="PTHR35587">
    <property type="entry name" value="EXPRESSED PROTEIN"/>
    <property type="match status" value="1"/>
</dbReference>
<dbReference type="PANTHER" id="PTHR35587:SF6">
    <property type="entry name" value="BZIP DOMAIN-CONTAINING PROTEIN"/>
    <property type="match status" value="1"/>
</dbReference>
<keyword evidence="3" id="KW-1185">Reference proteome</keyword>
<feature type="compositionally biased region" description="Acidic residues" evidence="1">
    <location>
        <begin position="20"/>
        <end position="43"/>
    </location>
</feature>
<name>A0A9P3F5S2_ASPVI</name>
<feature type="compositionally biased region" description="Basic and acidic residues" evidence="1">
    <location>
        <begin position="1"/>
        <end position="11"/>
    </location>
</feature>